<dbReference type="RefSeq" id="WP_248653848.1">
    <property type="nucleotide sequence ID" value="NZ_CP096658.1"/>
</dbReference>
<protein>
    <submittedName>
        <fullName evidence="1">Uncharacterized protein</fullName>
    </submittedName>
</protein>
<dbReference type="AlphaFoldDB" id="A0A8U0IEH3"/>
<organism evidence="1 2">
    <name type="scientific">Halorussus gelatinilyticus</name>
    <dbReference type="NCBI Taxonomy" id="2937524"/>
    <lineage>
        <taxon>Archaea</taxon>
        <taxon>Methanobacteriati</taxon>
        <taxon>Methanobacteriota</taxon>
        <taxon>Stenosarchaea group</taxon>
        <taxon>Halobacteria</taxon>
        <taxon>Halobacteriales</taxon>
        <taxon>Haladaptataceae</taxon>
        <taxon>Halorussus</taxon>
    </lineage>
</organism>
<sequence>MNGKTFGLLVGIAALSLVAVGSAAAVSSGNCGTDACYDSDSLSSEPLYMMCGGIGCYETDAVST</sequence>
<dbReference type="GeneID" id="72190700"/>
<dbReference type="EMBL" id="CP096658">
    <property type="protein sequence ID" value="UPV99352.1"/>
    <property type="molecule type" value="Genomic_DNA"/>
</dbReference>
<gene>
    <name evidence="1" type="ORF">M0R88_12555</name>
</gene>
<proteinExistence type="predicted"/>
<keyword evidence="2" id="KW-1185">Reference proteome</keyword>
<evidence type="ECO:0000313" key="1">
    <source>
        <dbReference type="EMBL" id="UPV99352.1"/>
    </source>
</evidence>
<dbReference type="Proteomes" id="UP000830434">
    <property type="component" value="Chromosome"/>
</dbReference>
<name>A0A8U0IEH3_9EURY</name>
<reference evidence="1" key="1">
    <citation type="submission" date="2022-04" db="EMBL/GenBank/DDBJ databases">
        <title>Diverse halophilic archaea isolated from saline environments.</title>
        <authorList>
            <person name="Cui H.-L."/>
        </authorList>
    </citation>
    <scope>NUCLEOTIDE SEQUENCE</scope>
    <source>
        <strain evidence="1">XZYJT40</strain>
    </source>
</reference>
<accession>A0A8U0IEH3</accession>
<evidence type="ECO:0000313" key="2">
    <source>
        <dbReference type="Proteomes" id="UP000830434"/>
    </source>
</evidence>
<dbReference type="KEGG" id="haxz:M0R88_12555"/>